<dbReference type="OrthoDB" id="406631at2759"/>
<dbReference type="AlphaFoldDB" id="D8RTF2"/>
<comment type="catalytic activity">
    <reaction evidence="1">
        <text>Random hydrolysis of (1-&gt;4)-beta-D-mannosidic linkages in mannans, galactomannans and glucomannans.</text>
        <dbReference type="EC" id="3.2.1.78"/>
    </reaction>
</comment>
<evidence type="ECO:0000256" key="1">
    <source>
        <dbReference type="ARBA" id="ARBA00001678"/>
    </source>
</evidence>
<dbReference type="InParanoid" id="D8RTF2"/>
<comment type="similarity">
    <text evidence="2">Belongs to the glycosyl hydrolase 5 (cellulase A) family.</text>
</comment>
<organism evidence="8">
    <name type="scientific">Selaginella moellendorffii</name>
    <name type="common">Spikemoss</name>
    <dbReference type="NCBI Taxonomy" id="88036"/>
    <lineage>
        <taxon>Eukaryota</taxon>
        <taxon>Viridiplantae</taxon>
        <taxon>Streptophyta</taxon>
        <taxon>Embryophyta</taxon>
        <taxon>Tracheophyta</taxon>
        <taxon>Lycopodiopsida</taxon>
        <taxon>Selaginellales</taxon>
        <taxon>Selaginellaceae</taxon>
        <taxon>Selaginella</taxon>
    </lineage>
</organism>
<dbReference type="GO" id="GO:0016985">
    <property type="term" value="F:mannan endo-1,4-beta-mannosidase activity"/>
    <property type="evidence" value="ECO:0000318"/>
    <property type="project" value="GO_Central"/>
</dbReference>
<evidence type="ECO:0000313" key="7">
    <source>
        <dbReference type="EMBL" id="EFJ24666.1"/>
    </source>
</evidence>
<dbReference type="Gene3D" id="3.20.20.80">
    <property type="entry name" value="Glycosidases"/>
    <property type="match status" value="1"/>
</dbReference>
<dbReference type="EC" id="3.2.1.78" evidence="3"/>
<dbReference type="Proteomes" id="UP000001514">
    <property type="component" value="Unassembled WGS sequence"/>
</dbReference>
<dbReference type="HOGENOM" id="CLU_031603_0_0_1"/>
<dbReference type="Gramene" id="EFJ24666">
    <property type="protein sequence ID" value="EFJ24666"/>
    <property type="gene ID" value="SELMODRAFT_101148"/>
</dbReference>
<dbReference type="GO" id="GO:0000272">
    <property type="term" value="P:polysaccharide catabolic process"/>
    <property type="evidence" value="ECO:0007669"/>
    <property type="project" value="InterPro"/>
</dbReference>
<dbReference type="Pfam" id="PF26410">
    <property type="entry name" value="GH5_mannosidase"/>
    <property type="match status" value="1"/>
</dbReference>
<keyword evidence="5" id="KW-0326">Glycosidase</keyword>
<dbReference type="InterPro" id="IPR017853">
    <property type="entry name" value="GH"/>
</dbReference>
<dbReference type="KEGG" id="smo:SELMODRAFT_101148"/>
<dbReference type="eggNOG" id="ENOG502QS4Q">
    <property type="taxonomic scope" value="Eukaryota"/>
</dbReference>
<dbReference type="SUPFAM" id="SSF51445">
    <property type="entry name" value="(Trans)glycosidases"/>
    <property type="match status" value="1"/>
</dbReference>
<evidence type="ECO:0000313" key="8">
    <source>
        <dbReference type="Proteomes" id="UP000001514"/>
    </source>
</evidence>
<gene>
    <name evidence="7" type="ORF">SELMODRAFT_101148</name>
</gene>
<evidence type="ECO:0000256" key="5">
    <source>
        <dbReference type="ARBA" id="ARBA00023295"/>
    </source>
</evidence>
<protein>
    <recommendedName>
        <fullName evidence="3">mannan endo-1,4-beta-mannosidase</fullName>
        <ecNumber evidence="3">3.2.1.78</ecNumber>
    </recommendedName>
</protein>
<dbReference type="FunFam" id="3.20.20.80:FF:000012">
    <property type="entry name" value="Mannan endo-1,4-beta-mannosidase 6"/>
    <property type="match status" value="1"/>
</dbReference>
<keyword evidence="8" id="KW-1185">Reference proteome</keyword>
<dbReference type="PANTHER" id="PTHR31451">
    <property type="match status" value="1"/>
</dbReference>
<evidence type="ECO:0000259" key="6">
    <source>
        <dbReference type="Pfam" id="PF26410"/>
    </source>
</evidence>
<dbReference type="FunCoup" id="D8RTF2">
    <property type="interactions" value="319"/>
</dbReference>
<evidence type="ECO:0000256" key="2">
    <source>
        <dbReference type="ARBA" id="ARBA00005641"/>
    </source>
</evidence>
<sequence length="398" mass="45373">MGFVRRDGTQFFVDDRPFYINGWNSYWMMSEGVEWLSRSNVRSILDDGAGMGLNLVRTWAFNDAGYHALQRSPGHYDEDVFKALDYVIVEARRRNIRLLLSLTNNLEAFGGKGQYVYWARQANADVGYSNDTFFSDPTIKDYYKSHVKKILTRVNSITGVAYKDEPAIFAWELMNEPRCIIDPSGNTLQTWIEEMSVYVKSLDSKHLLTVGLEGFYNSWSPDSLVANPGHWADFLGSDFIRNHLLSTIDFASIHAYPDIWMPEVSFEEQLKGFSKWVDTHVQDGALRLQKPVLVTEFGLKTKSSTRHRLELLKAMYDAAFDSARNGEACAGAMLWQLLEEGLDEYGDDYAIVPRDEPQVTELVGAHSCRLEKLFHSNFTAAVTHRKNKQVSTCEPLLV</sequence>
<evidence type="ECO:0000256" key="4">
    <source>
        <dbReference type="ARBA" id="ARBA00022801"/>
    </source>
</evidence>
<evidence type="ECO:0000256" key="3">
    <source>
        <dbReference type="ARBA" id="ARBA00012706"/>
    </source>
</evidence>
<dbReference type="STRING" id="88036.D8RTF2"/>
<dbReference type="OMA" id="GYYKDFV"/>
<dbReference type="InterPro" id="IPR001547">
    <property type="entry name" value="Glyco_hydro_5"/>
</dbReference>
<keyword evidence="4" id="KW-0378">Hydrolase</keyword>
<dbReference type="EMBL" id="GL377589">
    <property type="protein sequence ID" value="EFJ24666.1"/>
    <property type="molecule type" value="Genomic_DNA"/>
</dbReference>
<accession>D8RTF2</accession>
<reference evidence="7 8" key="1">
    <citation type="journal article" date="2011" name="Science">
        <title>The Selaginella genome identifies genetic changes associated with the evolution of vascular plants.</title>
        <authorList>
            <person name="Banks J.A."/>
            <person name="Nishiyama T."/>
            <person name="Hasebe M."/>
            <person name="Bowman J.L."/>
            <person name="Gribskov M."/>
            <person name="dePamphilis C."/>
            <person name="Albert V.A."/>
            <person name="Aono N."/>
            <person name="Aoyama T."/>
            <person name="Ambrose B.A."/>
            <person name="Ashton N.W."/>
            <person name="Axtell M.J."/>
            <person name="Barker E."/>
            <person name="Barker M.S."/>
            <person name="Bennetzen J.L."/>
            <person name="Bonawitz N.D."/>
            <person name="Chapple C."/>
            <person name="Cheng C."/>
            <person name="Correa L.G."/>
            <person name="Dacre M."/>
            <person name="DeBarry J."/>
            <person name="Dreyer I."/>
            <person name="Elias M."/>
            <person name="Engstrom E.M."/>
            <person name="Estelle M."/>
            <person name="Feng L."/>
            <person name="Finet C."/>
            <person name="Floyd S.K."/>
            <person name="Frommer W.B."/>
            <person name="Fujita T."/>
            <person name="Gramzow L."/>
            <person name="Gutensohn M."/>
            <person name="Harholt J."/>
            <person name="Hattori M."/>
            <person name="Heyl A."/>
            <person name="Hirai T."/>
            <person name="Hiwatashi Y."/>
            <person name="Ishikawa M."/>
            <person name="Iwata M."/>
            <person name="Karol K.G."/>
            <person name="Koehler B."/>
            <person name="Kolukisaoglu U."/>
            <person name="Kubo M."/>
            <person name="Kurata T."/>
            <person name="Lalonde S."/>
            <person name="Li K."/>
            <person name="Li Y."/>
            <person name="Litt A."/>
            <person name="Lyons E."/>
            <person name="Manning G."/>
            <person name="Maruyama T."/>
            <person name="Michael T.P."/>
            <person name="Mikami K."/>
            <person name="Miyazaki S."/>
            <person name="Morinaga S."/>
            <person name="Murata T."/>
            <person name="Mueller-Roeber B."/>
            <person name="Nelson D.R."/>
            <person name="Obara M."/>
            <person name="Oguri Y."/>
            <person name="Olmstead R.G."/>
            <person name="Onodera N."/>
            <person name="Petersen B.L."/>
            <person name="Pils B."/>
            <person name="Prigge M."/>
            <person name="Rensing S.A."/>
            <person name="Riano-Pachon D.M."/>
            <person name="Roberts A.W."/>
            <person name="Sato Y."/>
            <person name="Scheller H.V."/>
            <person name="Schulz B."/>
            <person name="Schulz C."/>
            <person name="Shakirov E.V."/>
            <person name="Shibagaki N."/>
            <person name="Shinohara N."/>
            <person name="Shippen D.E."/>
            <person name="Soerensen I."/>
            <person name="Sotooka R."/>
            <person name="Sugimoto N."/>
            <person name="Sugita M."/>
            <person name="Sumikawa N."/>
            <person name="Tanurdzic M."/>
            <person name="Theissen G."/>
            <person name="Ulvskov P."/>
            <person name="Wakazuki S."/>
            <person name="Weng J.K."/>
            <person name="Willats W.W."/>
            <person name="Wipf D."/>
            <person name="Wolf P.G."/>
            <person name="Yang L."/>
            <person name="Zimmer A.D."/>
            <person name="Zhu Q."/>
            <person name="Mitros T."/>
            <person name="Hellsten U."/>
            <person name="Loque D."/>
            <person name="Otillar R."/>
            <person name="Salamov A."/>
            <person name="Schmutz J."/>
            <person name="Shapiro H."/>
            <person name="Lindquist E."/>
            <person name="Lucas S."/>
            <person name="Rokhsar D."/>
            <person name="Grigoriev I.V."/>
        </authorList>
    </citation>
    <scope>NUCLEOTIDE SEQUENCE [LARGE SCALE GENOMIC DNA]</scope>
</reference>
<feature type="domain" description="Glycoside hydrolase family 5" evidence="6">
    <location>
        <begin position="3"/>
        <end position="336"/>
    </location>
</feature>
<proteinExistence type="inferred from homology"/>
<dbReference type="PANTHER" id="PTHR31451:SF45">
    <property type="entry name" value="MANNAN ENDO-1,4-BETA-MANNOSIDASE 2"/>
    <property type="match status" value="1"/>
</dbReference>
<name>D8RTF2_SELML</name>
<dbReference type="InterPro" id="IPR045053">
    <property type="entry name" value="MAN-like"/>
</dbReference>